<dbReference type="PANTHER" id="PTHR44051">
    <property type="entry name" value="GLUTATHIONE S-TRANSFERASE-RELATED"/>
    <property type="match status" value="1"/>
</dbReference>
<dbReference type="Gene3D" id="3.40.30.10">
    <property type="entry name" value="Glutaredoxin"/>
    <property type="match status" value="1"/>
</dbReference>
<evidence type="ECO:0000259" key="2">
    <source>
        <dbReference type="PROSITE" id="PS50405"/>
    </source>
</evidence>
<dbReference type="Pfam" id="PF00043">
    <property type="entry name" value="GST_C"/>
    <property type="match status" value="1"/>
</dbReference>
<feature type="domain" description="GST N-terminal" evidence="1">
    <location>
        <begin position="1"/>
        <end position="81"/>
    </location>
</feature>
<organism evidence="3 4">
    <name type="scientific">Salinihabitans flavidus</name>
    <dbReference type="NCBI Taxonomy" id="569882"/>
    <lineage>
        <taxon>Bacteria</taxon>
        <taxon>Pseudomonadati</taxon>
        <taxon>Pseudomonadota</taxon>
        <taxon>Alphaproteobacteria</taxon>
        <taxon>Rhodobacterales</taxon>
        <taxon>Roseobacteraceae</taxon>
        <taxon>Salinihabitans</taxon>
    </lineage>
</organism>
<keyword evidence="4" id="KW-1185">Reference proteome</keyword>
<evidence type="ECO:0000313" key="3">
    <source>
        <dbReference type="EMBL" id="SEO29321.1"/>
    </source>
</evidence>
<dbReference type="PROSITE" id="PS50405">
    <property type="entry name" value="GST_CTER"/>
    <property type="match status" value="1"/>
</dbReference>
<dbReference type="STRING" id="569882.SAMN04490248_103195"/>
<dbReference type="CDD" id="cd03051">
    <property type="entry name" value="GST_N_GTT2_like"/>
    <property type="match status" value="1"/>
</dbReference>
<dbReference type="GO" id="GO:0016740">
    <property type="term" value="F:transferase activity"/>
    <property type="evidence" value="ECO:0007669"/>
    <property type="project" value="UniProtKB-KW"/>
</dbReference>
<dbReference type="SUPFAM" id="SSF47616">
    <property type="entry name" value="GST C-terminal domain-like"/>
    <property type="match status" value="1"/>
</dbReference>
<sequence>MIFYDCATAPSPRRARMFIAEKGLTPETREISIAAGEQLVPEFLAVNPRATVPVLVTRDGTALTENLAIATYLEESHPHPPLMGEGAEEKAAVMMWTAICETQGGQPIAETLRNSNPHMRGRALPGPVDYDQIPELAERGRARVAQFYDLLEDRLTGRDFLATDRFTLADITGYVFCDFARVIRMRVDDTHPALKRWYDAIGARPSAAL</sequence>
<dbReference type="InterPro" id="IPR036249">
    <property type="entry name" value="Thioredoxin-like_sf"/>
</dbReference>
<protein>
    <submittedName>
        <fullName evidence="3">Glutathione S-transferase</fullName>
    </submittedName>
</protein>
<dbReference type="PANTHER" id="PTHR44051:SF8">
    <property type="entry name" value="GLUTATHIONE S-TRANSFERASE GSTA"/>
    <property type="match status" value="1"/>
</dbReference>
<dbReference type="SUPFAM" id="SSF52833">
    <property type="entry name" value="Thioredoxin-like"/>
    <property type="match status" value="1"/>
</dbReference>
<dbReference type="InterPro" id="IPR034345">
    <property type="entry name" value="Gtt2-like_N"/>
</dbReference>
<dbReference type="InterPro" id="IPR010987">
    <property type="entry name" value="Glutathione-S-Trfase_C-like"/>
</dbReference>
<dbReference type="InterPro" id="IPR036282">
    <property type="entry name" value="Glutathione-S-Trfase_C_sf"/>
</dbReference>
<dbReference type="RefSeq" id="WP_093115785.1">
    <property type="nucleotide sequence ID" value="NZ_FODS01000003.1"/>
</dbReference>
<proteinExistence type="predicted"/>
<dbReference type="Pfam" id="PF13409">
    <property type="entry name" value="GST_N_2"/>
    <property type="match status" value="1"/>
</dbReference>
<dbReference type="Proteomes" id="UP000198893">
    <property type="component" value="Unassembled WGS sequence"/>
</dbReference>
<evidence type="ECO:0000259" key="1">
    <source>
        <dbReference type="PROSITE" id="PS50404"/>
    </source>
</evidence>
<dbReference type="PROSITE" id="PS50404">
    <property type="entry name" value="GST_NTER"/>
    <property type="match status" value="1"/>
</dbReference>
<dbReference type="AlphaFoldDB" id="A0A1H8NHW4"/>
<feature type="domain" description="GST C-terminal" evidence="2">
    <location>
        <begin position="86"/>
        <end position="209"/>
    </location>
</feature>
<dbReference type="SFLD" id="SFLDG00358">
    <property type="entry name" value="Main_(cytGST)"/>
    <property type="match status" value="1"/>
</dbReference>
<dbReference type="OrthoDB" id="9794721at2"/>
<dbReference type="InterPro" id="IPR004046">
    <property type="entry name" value="GST_C"/>
</dbReference>
<dbReference type="EMBL" id="FODS01000003">
    <property type="protein sequence ID" value="SEO29321.1"/>
    <property type="molecule type" value="Genomic_DNA"/>
</dbReference>
<evidence type="ECO:0000313" key="4">
    <source>
        <dbReference type="Proteomes" id="UP000198893"/>
    </source>
</evidence>
<name>A0A1H8NHW4_9RHOB</name>
<dbReference type="SFLD" id="SFLDS00019">
    <property type="entry name" value="Glutathione_Transferase_(cytos"/>
    <property type="match status" value="1"/>
</dbReference>
<dbReference type="InterPro" id="IPR004045">
    <property type="entry name" value="Glutathione_S-Trfase_N"/>
</dbReference>
<gene>
    <name evidence="3" type="ORF">SAMN04490248_103195</name>
</gene>
<keyword evidence="3" id="KW-0808">Transferase</keyword>
<reference evidence="3 4" key="1">
    <citation type="submission" date="2016-10" db="EMBL/GenBank/DDBJ databases">
        <authorList>
            <person name="de Groot N.N."/>
        </authorList>
    </citation>
    <scope>NUCLEOTIDE SEQUENCE [LARGE SCALE GENOMIC DNA]</scope>
    <source>
        <strain evidence="3 4">DSM 27842</strain>
    </source>
</reference>
<dbReference type="InterPro" id="IPR040079">
    <property type="entry name" value="Glutathione_S-Trfase"/>
</dbReference>
<dbReference type="Gene3D" id="1.20.1050.10">
    <property type="match status" value="1"/>
</dbReference>
<accession>A0A1H8NHW4</accession>